<dbReference type="Pfam" id="PF07690">
    <property type="entry name" value="MFS_1"/>
    <property type="match status" value="2"/>
</dbReference>
<comment type="caution">
    <text evidence="10">The sequence shown here is derived from an EMBL/GenBank/DDBJ whole genome shotgun (WGS) entry which is preliminary data.</text>
</comment>
<dbReference type="PROSITE" id="PS50850">
    <property type="entry name" value="MFS"/>
    <property type="match status" value="1"/>
</dbReference>
<evidence type="ECO:0000256" key="7">
    <source>
        <dbReference type="ARBA" id="ARBA00023136"/>
    </source>
</evidence>
<feature type="transmembrane region" description="Helical" evidence="8">
    <location>
        <begin position="12"/>
        <end position="29"/>
    </location>
</feature>
<dbReference type="GO" id="GO:0005886">
    <property type="term" value="C:plasma membrane"/>
    <property type="evidence" value="ECO:0007669"/>
    <property type="project" value="UniProtKB-SubCell"/>
</dbReference>
<dbReference type="PANTHER" id="PTHR43271:SF1">
    <property type="entry name" value="INNER MEMBRANE TRANSPORT PROTEIN YNFM"/>
    <property type="match status" value="1"/>
</dbReference>
<keyword evidence="11" id="KW-1185">Reference proteome</keyword>
<keyword evidence="6 8" id="KW-1133">Transmembrane helix</keyword>
<feature type="transmembrane region" description="Helical" evidence="8">
    <location>
        <begin position="217"/>
        <end position="237"/>
    </location>
</feature>
<feature type="transmembrane region" description="Helical" evidence="8">
    <location>
        <begin position="137"/>
        <end position="158"/>
    </location>
</feature>
<accession>A0A926KSC8</accession>
<keyword evidence="3" id="KW-0813">Transport</keyword>
<feature type="transmembrane region" description="Helical" evidence="8">
    <location>
        <begin position="365"/>
        <end position="383"/>
    </location>
</feature>
<gene>
    <name evidence="10" type="ORF">ICC18_24170</name>
</gene>
<dbReference type="Gene3D" id="1.20.1250.20">
    <property type="entry name" value="MFS general substrate transporter like domains"/>
    <property type="match status" value="1"/>
</dbReference>
<keyword evidence="4" id="KW-1003">Cell membrane</keyword>
<evidence type="ECO:0000256" key="6">
    <source>
        <dbReference type="ARBA" id="ARBA00022989"/>
    </source>
</evidence>
<evidence type="ECO:0000256" key="1">
    <source>
        <dbReference type="ARBA" id="ARBA00004651"/>
    </source>
</evidence>
<evidence type="ECO:0000256" key="2">
    <source>
        <dbReference type="ARBA" id="ARBA00008335"/>
    </source>
</evidence>
<feature type="transmembrane region" description="Helical" evidence="8">
    <location>
        <begin position="78"/>
        <end position="101"/>
    </location>
</feature>
<keyword evidence="5 8" id="KW-0812">Transmembrane</keyword>
<protein>
    <submittedName>
        <fullName evidence="10">MFS transporter</fullName>
    </submittedName>
</protein>
<dbReference type="CDD" id="cd17324">
    <property type="entry name" value="MFS_NepI_like"/>
    <property type="match status" value="1"/>
</dbReference>
<feature type="transmembrane region" description="Helical" evidence="8">
    <location>
        <begin position="308"/>
        <end position="328"/>
    </location>
</feature>
<evidence type="ECO:0000256" key="8">
    <source>
        <dbReference type="SAM" id="Phobius"/>
    </source>
</evidence>
<feature type="transmembrane region" description="Helical" evidence="8">
    <location>
        <begin position="281"/>
        <end position="302"/>
    </location>
</feature>
<dbReference type="SUPFAM" id="SSF103473">
    <property type="entry name" value="MFS general substrate transporter"/>
    <property type="match status" value="1"/>
</dbReference>
<comment type="subcellular location">
    <subcellularLocation>
        <location evidence="1">Cell membrane</location>
        <topology evidence="1">Multi-pass membrane protein</topology>
    </subcellularLocation>
</comment>
<keyword evidence="7 8" id="KW-0472">Membrane</keyword>
<dbReference type="AlphaFoldDB" id="A0A926KSC8"/>
<evidence type="ECO:0000256" key="5">
    <source>
        <dbReference type="ARBA" id="ARBA00022692"/>
    </source>
</evidence>
<feature type="transmembrane region" description="Helical" evidence="8">
    <location>
        <begin position="249"/>
        <end position="269"/>
    </location>
</feature>
<dbReference type="InterPro" id="IPR020846">
    <property type="entry name" value="MFS_dom"/>
</dbReference>
<feature type="transmembrane region" description="Helical" evidence="8">
    <location>
        <begin position="340"/>
        <end position="359"/>
    </location>
</feature>
<feature type="transmembrane region" description="Helical" evidence="8">
    <location>
        <begin position="107"/>
        <end position="125"/>
    </location>
</feature>
<dbReference type="Proteomes" id="UP000650466">
    <property type="component" value="Unassembled WGS sequence"/>
</dbReference>
<evidence type="ECO:0000256" key="4">
    <source>
        <dbReference type="ARBA" id="ARBA00022475"/>
    </source>
</evidence>
<dbReference type="GO" id="GO:0022857">
    <property type="term" value="F:transmembrane transporter activity"/>
    <property type="evidence" value="ECO:0007669"/>
    <property type="project" value="InterPro"/>
</dbReference>
<reference evidence="10" key="1">
    <citation type="submission" date="2020-09" db="EMBL/GenBank/DDBJ databases">
        <title>Draft Genome Sequence of Paenibacillus sp. WST5.</title>
        <authorList>
            <person name="Bao Z."/>
        </authorList>
    </citation>
    <scope>NUCLEOTIDE SEQUENCE</scope>
    <source>
        <strain evidence="10">WST5</strain>
    </source>
</reference>
<evidence type="ECO:0000256" key="3">
    <source>
        <dbReference type="ARBA" id="ARBA00022448"/>
    </source>
</evidence>
<dbReference type="InterPro" id="IPR011701">
    <property type="entry name" value="MFS"/>
</dbReference>
<name>A0A926KSC8_9BACL</name>
<dbReference type="EMBL" id="JACVVD010000010">
    <property type="protein sequence ID" value="MBD0383209.1"/>
    <property type="molecule type" value="Genomic_DNA"/>
</dbReference>
<comment type="similarity">
    <text evidence="2">Belongs to the major facilitator superfamily.</text>
</comment>
<evidence type="ECO:0000259" key="9">
    <source>
        <dbReference type="PROSITE" id="PS50850"/>
    </source>
</evidence>
<evidence type="ECO:0000313" key="11">
    <source>
        <dbReference type="Proteomes" id="UP000650466"/>
    </source>
</evidence>
<feature type="transmembrane region" description="Helical" evidence="8">
    <location>
        <begin position="49"/>
        <end position="66"/>
    </location>
</feature>
<dbReference type="PANTHER" id="PTHR43271">
    <property type="entry name" value="BLL2771 PROTEIN"/>
    <property type="match status" value="1"/>
</dbReference>
<dbReference type="InterPro" id="IPR036259">
    <property type="entry name" value="MFS_trans_sf"/>
</dbReference>
<evidence type="ECO:0000313" key="10">
    <source>
        <dbReference type="EMBL" id="MBD0383209.1"/>
    </source>
</evidence>
<feature type="transmembrane region" description="Helical" evidence="8">
    <location>
        <begin position="164"/>
        <end position="186"/>
    </location>
</feature>
<proteinExistence type="inferred from homology"/>
<sequence length="413" mass="44919">MIEYGTKAYWRATISLSLASFFVFAMVYLTQPMLPLFTQEFGISETLSSMSLSVVVFCISTCLLFYGPLSDALGRKSIMVWTMLGSILTTLLLSLVPGYSALIGLRALQGVFLAGLPSLAMAYMSEEFAPRALGISIGMYISANSLGGMSGRIIGGILADLWGWRSAFLIIGLASGLFWVCFTVMLPRSRYFRPKPLRLGEALHEMKRHIGTPSMRNAFLIGGLNFAVFIGGFNYLTFRLSDTPYNLPASVIGLLFLAYLGGTVGSTVSGRFAERNGKTKALLLGIALFGAGILMTLVPSLWVIIPGVVLQCFGYFFAHSASAGWVNANAAFARASAASLYLCSYYMGGSLGSLYLGLWWHLYRWPGVVIGELLTLGVAALLASRMRQEEKRVQYLKLAKYEAGQTKSTHLVS</sequence>
<feature type="domain" description="Major facilitator superfamily (MFS) profile" evidence="9">
    <location>
        <begin position="12"/>
        <end position="392"/>
    </location>
</feature>
<organism evidence="10 11">
    <name type="scientific">Paenibacillus sedimenti</name>
    <dbReference type="NCBI Taxonomy" id="2770274"/>
    <lineage>
        <taxon>Bacteria</taxon>
        <taxon>Bacillati</taxon>
        <taxon>Bacillota</taxon>
        <taxon>Bacilli</taxon>
        <taxon>Bacillales</taxon>
        <taxon>Paenibacillaceae</taxon>
        <taxon>Paenibacillus</taxon>
    </lineage>
</organism>
<dbReference type="RefSeq" id="WP_188176996.1">
    <property type="nucleotide sequence ID" value="NZ_JACVVD010000010.1"/>
</dbReference>